<dbReference type="RefSeq" id="WP_182461015.1">
    <property type="nucleotide sequence ID" value="NZ_CP059732.1"/>
</dbReference>
<dbReference type="Pfam" id="PF02518">
    <property type="entry name" value="HATPase_c"/>
    <property type="match status" value="1"/>
</dbReference>
<evidence type="ECO:0000256" key="5">
    <source>
        <dbReference type="ARBA" id="ARBA00022777"/>
    </source>
</evidence>
<comment type="catalytic activity">
    <reaction evidence="1">
        <text>ATP + protein L-histidine = ADP + protein N-phospho-L-histidine.</text>
        <dbReference type="EC" id="2.7.13.3"/>
    </reaction>
</comment>
<evidence type="ECO:0000256" key="6">
    <source>
        <dbReference type="ARBA" id="ARBA00023012"/>
    </source>
</evidence>
<dbReference type="PROSITE" id="PS50109">
    <property type="entry name" value="HIS_KIN"/>
    <property type="match status" value="1"/>
</dbReference>
<dbReference type="AlphaFoldDB" id="A0A7G5GY16"/>
<dbReference type="EMBL" id="CP059732">
    <property type="protein sequence ID" value="QMW03758.1"/>
    <property type="molecule type" value="Genomic_DNA"/>
</dbReference>
<dbReference type="InterPro" id="IPR004358">
    <property type="entry name" value="Sig_transdc_His_kin-like_C"/>
</dbReference>
<gene>
    <name evidence="9" type="ORF">H3H32_02035</name>
</gene>
<dbReference type="InterPro" id="IPR036890">
    <property type="entry name" value="HATPase_C_sf"/>
</dbReference>
<dbReference type="InterPro" id="IPR050736">
    <property type="entry name" value="Sensor_HK_Regulatory"/>
</dbReference>
<dbReference type="CDD" id="cd00075">
    <property type="entry name" value="HATPase"/>
    <property type="match status" value="1"/>
</dbReference>
<dbReference type="InterPro" id="IPR005467">
    <property type="entry name" value="His_kinase_dom"/>
</dbReference>
<dbReference type="PANTHER" id="PTHR43711:SF1">
    <property type="entry name" value="HISTIDINE KINASE 1"/>
    <property type="match status" value="1"/>
</dbReference>
<dbReference type="SMART" id="SM00388">
    <property type="entry name" value="HisKA"/>
    <property type="match status" value="1"/>
</dbReference>
<evidence type="ECO:0000256" key="2">
    <source>
        <dbReference type="ARBA" id="ARBA00012438"/>
    </source>
</evidence>
<keyword evidence="4" id="KW-0808">Transferase</keyword>
<evidence type="ECO:0000259" key="8">
    <source>
        <dbReference type="PROSITE" id="PS50109"/>
    </source>
</evidence>
<dbReference type="FunFam" id="3.30.565.10:FF:000006">
    <property type="entry name" value="Sensor histidine kinase WalK"/>
    <property type="match status" value="1"/>
</dbReference>
<keyword evidence="7" id="KW-0472">Membrane</keyword>
<evidence type="ECO:0000256" key="1">
    <source>
        <dbReference type="ARBA" id="ARBA00000085"/>
    </source>
</evidence>
<dbReference type="CDD" id="cd00082">
    <property type="entry name" value="HisKA"/>
    <property type="match status" value="1"/>
</dbReference>
<sequence length="304" mass="34569">MLRRSIVYPLSALTFLLVIIIGIVFYGNWTSVSATSSPISSSFRWLGLLGLILITQILIGYLVWWFLRRQQQPVVQTEVLHSIVHEFQSPITAIRMAADILDSPIARNQPERTEKYVRIIREETERLQHQVETMLTLARADRNTLILNPEPIQVHQLLRSVAERHGDYLTLNLSGNDTHILADRLHFTNVLYNLLDNAIKYSSEEPQITLLTKTNTDGLTITVRDRGVGIPPKLVAQIFQPFFRVHDRNQPSVKGFGLGLSYVQRIIQSHKWTIWVKSEVGKGSDFMIQVPPSALLSPDESTGK</sequence>
<keyword evidence="10" id="KW-1185">Reference proteome</keyword>
<dbReference type="PRINTS" id="PR00344">
    <property type="entry name" value="BCTRLSENSOR"/>
</dbReference>
<evidence type="ECO:0000313" key="9">
    <source>
        <dbReference type="EMBL" id="QMW03758.1"/>
    </source>
</evidence>
<keyword evidence="7" id="KW-0812">Transmembrane</keyword>
<dbReference type="EC" id="2.7.13.3" evidence="2"/>
<proteinExistence type="predicted"/>
<dbReference type="PANTHER" id="PTHR43711">
    <property type="entry name" value="TWO-COMPONENT HISTIDINE KINASE"/>
    <property type="match status" value="1"/>
</dbReference>
<feature type="transmembrane region" description="Helical" evidence="7">
    <location>
        <begin position="46"/>
        <end position="67"/>
    </location>
</feature>
<dbReference type="Pfam" id="PF00512">
    <property type="entry name" value="HisKA"/>
    <property type="match status" value="1"/>
</dbReference>
<dbReference type="GO" id="GO:0000155">
    <property type="term" value="F:phosphorelay sensor kinase activity"/>
    <property type="evidence" value="ECO:0007669"/>
    <property type="project" value="InterPro"/>
</dbReference>
<accession>A0A7G5GY16</accession>
<feature type="transmembrane region" description="Helical" evidence="7">
    <location>
        <begin position="7"/>
        <end position="26"/>
    </location>
</feature>
<dbReference type="InterPro" id="IPR036097">
    <property type="entry name" value="HisK_dim/P_sf"/>
</dbReference>
<keyword evidence="5 9" id="KW-0418">Kinase</keyword>
<evidence type="ECO:0000313" key="10">
    <source>
        <dbReference type="Proteomes" id="UP000515369"/>
    </source>
</evidence>
<dbReference type="Proteomes" id="UP000515369">
    <property type="component" value="Chromosome"/>
</dbReference>
<reference evidence="9 10" key="1">
    <citation type="submission" date="2020-07" db="EMBL/GenBank/DDBJ databases">
        <title>Spirosoma foliorum sp. nov., isolated from the leaves on the Nejang mountain Korea, Republic of.</title>
        <authorList>
            <person name="Ho H."/>
            <person name="Lee Y.-J."/>
            <person name="Nurcahyanto D.-A."/>
            <person name="Kim S.-G."/>
        </authorList>
    </citation>
    <scope>NUCLEOTIDE SEQUENCE [LARGE SCALE GENOMIC DNA]</scope>
    <source>
        <strain evidence="9 10">PL0136</strain>
    </source>
</reference>
<evidence type="ECO:0000256" key="3">
    <source>
        <dbReference type="ARBA" id="ARBA00022553"/>
    </source>
</evidence>
<dbReference type="SUPFAM" id="SSF47384">
    <property type="entry name" value="Homodimeric domain of signal transducing histidine kinase"/>
    <property type="match status" value="1"/>
</dbReference>
<dbReference type="KEGG" id="sfol:H3H32_02035"/>
<keyword evidence="7" id="KW-1133">Transmembrane helix</keyword>
<protein>
    <recommendedName>
        <fullName evidence="2">histidine kinase</fullName>
        <ecNumber evidence="2">2.7.13.3</ecNumber>
    </recommendedName>
</protein>
<dbReference type="SUPFAM" id="SSF55874">
    <property type="entry name" value="ATPase domain of HSP90 chaperone/DNA topoisomerase II/histidine kinase"/>
    <property type="match status" value="1"/>
</dbReference>
<dbReference type="Gene3D" id="1.10.287.130">
    <property type="match status" value="1"/>
</dbReference>
<keyword evidence="6" id="KW-0902">Two-component regulatory system</keyword>
<dbReference type="InterPro" id="IPR003661">
    <property type="entry name" value="HisK_dim/P_dom"/>
</dbReference>
<dbReference type="Gene3D" id="3.30.565.10">
    <property type="entry name" value="Histidine kinase-like ATPase, C-terminal domain"/>
    <property type="match status" value="1"/>
</dbReference>
<evidence type="ECO:0000256" key="4">
    <source>
        <dbReference type="ARBA" id="ARBA00022679"/>
    </source>
</evidence>
<keyword evidence="3" id="KW-0597">Phosphoprotein</keyword>
<name>A0A7G5GY16_9BACT</name>
<feature type="domain" description="Histidine kinase" evidence="8">
    <location>
        <begin position="82"/>
        <end position="294"/>
    </location>
</feature>
<dbReference type="InterPro" id="IPR003594">
    <property type="entry name" value="HATPase_dom"/>
</dbReference>
<organism evidence="9 10">
    <name type="scientific">Spirosoma foliorum</name>
    <dbReference type="NCBI Taxonomy" id="2710596"/>
    <lineage>
        <taxon>Bacteria</taxon>
        <taxon>Pseudomonadati</taxon>
        <taxon>Bacteroidota</taxon>
        <taxon>Cytophagia</taxon>
        <taxon>Cytophagales</taxon>
        <taxon>Cytophagaceae</taxon>
        <taxon>Spirosoma</taxon>
    </lineage>
</organism>
<dbReference type="SMART" id="SM00387">
    <property type="entry name" value="HATPase_c"/>
    <property type="match status" value="1"/>
</dbReference>
<evidence type="ECO:0000256" key="7">
    <source>
        <dbReference type="SAM" id="Phobius"/>
    </source>
</evidence>